<protein>
    <recommendedName>
        <fullName evidence="3">Sulfotransferase</fullName>
        <ecNumber evidence="3">2.8.2.-</ecNumber>
    </recommendedName>
</protein>
<organism evidence="5 6">
    <name type="scientific">Acorus calamus</name>
    <name type="common">Sweet flag</name>
    <dbReference type="NCBI Taxonomy" id="4465"/>
    <lineage>
        <taxon>Eukaryota</taxon>
        <taxon>Viridiplantae</taxon>
        <taxon>Streptophyta</taxon>
        <taxon>Embryophyta</taxon>
        <taxon>Tracheophyta</taxon>
        <taxon>Spermatophyta</taxon>
        <taxon>Magnoliopsida</taxon>
        <taxon>Liliopsida</taxon>
        <taxon>Acoraceae</taxon>
        <taxon>Acorus</taxon>
    </lineage>
</organism>
<comment type="caution">
    <text evidence="5">The sequence shown here is derived from an EMBL/GenBank/DDBJ whole genome shotgun (WGS) entry which is preliminary data.</text>
</comment>
<comment type="similarity">
    <text evidence="1 3">Belongs to the sulfotransferase 1 family.</text>
</comment>
<keyword evidence="2 3" id="KW-0808">Transferase</keyword>
<evidence type="ECO:0000256" key="3">
    <source>
        <dbReference type="RuleBase" id="RU361155"/>
    </source>
</evidence>
<accession>A0AAV9C2K8</accession>
<dbReference type="InterPro" id="IPR027417">
    <property type="entry name" value="P-loop_NTPase"/>
</dbReference>
<dbReference type="GO" id="GO:0008146">
    <property type="term" value="F:sulfotransferase activity"/>
    <property type="evidence" value="ECO:0007669"/>
    <property type="project" value="InterPro"/>
</dbReference>
<dbReference type="Proteomes" id="UP001180020">
    <property type="component" value="Unassembled WGS sequence"/>
</dbReference>
<sequence>MFGGLASGDGVNDRSMSDELNNDGVKVISVGDGLRSARQICLGAGMERLSLNGVPVSRIERHVMHSSNPHEYVAHLEVQLYANYRIPNLDALPPPRLLATHIPYSSLPESTRDSDCRIVYISHDIKDMLVFLWHFLNEDQNGLHEPYSLEEAFESYCDGTIN</sequence>
<name>A0AAV9C2K8_ACOCL</name>
<dbReference type="InterPro" id="IPR000863">
    <property type="entry name" value="Sulfotransferase_dom"/>
</dbReference>
<reference evidence="5" key="2">
    <citation type="submission" date="2023-06" db="EMBL/GenBank/DDBJ databases">
        <authorList>
            <person name="Ma L."/>
            <person name="Liu K.-W."/>
            <person name="Li Z."/>
            <person name="Hsiao Y.-Y."/>
            <person name="Qi Y."/>
            <person name="Fu T."/>
            <person name="Tang G."/>
            <person name="Zhang D."/>
            <person name="Sun W.-H."/>
            <person name="Liu D.-K."/>
            <person name="Li Y."/>
            <person name="Chen G.-Z."/>
            <person name="Liu X.-D."/>
            <person name="Liao X.-Y."/>
            <person name="Jiang Y.-T."/>
            <person name="Yu X."/>
            <person name="Hao Y."/>
            <person name="Huang J."/>
            <person name="Zhao X.-W."/>
            <person name="Ke S."/>
            <person name="Chen Y.-Y."/>
            <person name="Wu W.-L."/>
            <person name="Hsu J.-L."/>
            <person name="Lin Y.-F."/>
            <person name="Huang M.-D."/>
            <person name="Li C.-Y."/>
            <person name="Huang L."/>
            <person name="Wang Z.-W."/>
            <person name="Zhao X."/>
            <person name="Zhong W.-Y."/>
            <person name="Peng D.-H."/>
            <person name="Ahmad S."/>
            <person name="Lan S."/>
            <person name="Zhang J.-S."/>
            <person name="Tsai W.-C."/>
            <person name="Van De Peer Y."/>
            <person name="Liu Z.-J."/>
        </authorList>
    </citation>
    <scope>NUCLEOTIDE SEQUENCE</scope>
    <source>
        <strain evidence="5">CP</strain>
        <tissue evidence="5">Leaves</tissue>
    </source>
</reference>
<dbReference type="EMBL" id="JAUJYO010000022">
    <property type="protein sequence ID" value="KAK1282513.1"/>
    <property type="molecule type" value="Genomic_DNA"/>
</dbReference>
<gene>
    <name evidence="5" type="ORF">QJS10_CPB22g00164</name>
</gene>
<evidence type="ECO:0000256" key="2">
    <source>
        <dbReference type="ARBA" id="ARBA00022679"/>
    </source>
</evidence>
<dbReference type="Gene3D" id="3.40.50.300">
    <property type="entry name" value="P-loop containing nucleotide triphosphate hydrolases"/>
    <property type="match status" value="1"/>
</dbReference>
<dbReference type="EC" id="2.8.2.-" evidence="3"/>
<keyword evidence="6" id="KW-1185">Reference proteome</keyword>
<dbReference type="SUPFAM" id="SSF52540">
    <property type="entry name" value="P-loop containing nucleoside triphosphate hydrolases"/>
    <property type="match status" value="1"/>
</dbReference>
<reference evidence="5" key="1">
    <citation type="journal article" date="2023" name="Nat. Commun.">
        <title>Diploid and tetraploid genomes of Acorus and the evolution of monocots.</title>
        <authorList>
            <person name="Ma L."/>
            <person name="Liu K.W."/>
            <person name="Li Z."/>
            <person name="Hsiao Y.Y."/>
            <person name="Qi Y."/>
            <person name="Fu T."/>
            <person name="Tang G.D."/>
            <person name="Zhang D."/>
            <person name="Sun W.H."/>
            <person name="Liu D.K."/>
            <person name="Li Y."/>
            <person name="Chen G.Z."/>
            <person name="Liu X.D."/>
            <person name="Liao X.Y."/>
            <person name="Jiang Y.T."/>
            <person name="Yu X."/>
            <person name="Hao Y."/>
            <person name="Huang J."/>
            <person name="Zhao X.W."/>
            <person name="Ke S."/>
            <person name="Chen Y.Y."/>
            <person name="Wu W.L."/>
            <person name="Hsu J.L."/>
            <person name="Lin Y.F."/>
            <person name="Huang M.D."/>
            <person name="Li C.Y."/>
            <person name="Huang L."/>
            <person name="Wang Z.W."/>
            <person name="Zhao X."/>
            <person name="Zhong W.Y."/>
            <person name="Peng D.H."/>
            <person name="Ahmad S."/>
            <person name="Lan S."/>
            <person name="Zhang J.S."/>
            <person name="Tsai W.C."/>
            <person name="Van de Peer Y."/>
            <person name="Liu Z.J."/>
        </authorList>
    </citation>
    <scope>NUCLEOTIDE SEQUENCE</scope>
    <source>
        <strain evidence="5">CP</strain>
    </source>
</reference>
<proteinExistence type="inferred from homology"/>
<evidence type="ECO:0000313" key="5">
    <source>
        <dbReference type="EMBL" id="KAK1282513.1"/>
    </source>
</evidence>
<dbReference type="PANTHER" id="PTHR11783">
    <property type="entry name" value="SULFOTRANSFERASE SULT"/>
    <property type="match status" value="1"/>
</dbReference>
<feature type="domain" description="Sulfotransferase" evidence="4">
    <location>
        <begin position="67"/>
        <end position="161"/>
    </location>
</feature>
<evidence type="ECO:0000313" key="6">
    <source>
        <dbReference type="Proteomes" id="UP001180020"/>
    </source>
</evidence>
<dbReference type="AlphaFoldDB" id="A0AAV9C2K8"/>
<dbReference type="Pfam" id="PF00685">
    <property type="entry name" value="Sulfotransfer_1"/>
    <property type="match status" value="1"/>
</dbReference>
<evidence type="ECO:0000256" key="1">
    <source>
        <dbReference type="ARBA" id="ARBA00005771"/>
    </source>
</evidence>
<evidence type="ECO:0000259" key="4">
    <source>
        <dbReference type="Pfam" id="PF00685"/>
    </source>
</evidence>